<dbReference type="Pfam" id="PF03466">
    <property type="entry name" value="LysR_substrate"/>
    <property type="match status" value="1"/>
</dbReference>
<dbReference type="FunFam" id="1.10.10.10:FF:000001">
    <property type="entry name" value="LysR family transcriptional regulator"/>
    <property type="match status" value="1"/>
</dbReference>
<sequence length="315" mass="33410">MTLIQLRAFLAAVRTGSFTAAARELGTTQPTMSELVRKLEEEVALPLFVRAGRRLTLTAAGEELLPWARRTVDGAAGAEHALRSLRGLEGGVASFGVLRNAPFYVLSDLALTFHAARPGVRIRLVGQNSVEVAEAVRAGDLEAGLVVLPVDATGLEVTPLFRDEVLWVSRDPARTAAPVTMEDAARAPLVLYDAHYGWADPTRRQLADRAQAAGVRLDPVVEVENVESALALVARGMGDTVASRAVTAHASFPEGLTTAPFAEPLHDTIALVQRVGSTLSPGTAELARTATEMLTTRVPALEPAPRGREGAHRGA</sequence>
<evidence type="ECO:0000256" key="3">
    <source>
        <dbReference type="ARBA" id="ARBA00023125"/>
    </source>
</evidence>
<feature type="domain" description="HTH lysR-type" evidence="5">
    <location>
        <begin position="1"/>
        <end position="58"/>
    </location>
</feature>
<protein>
    <submittedName>
        <fullName evidence="6">DNA-binding transcriptional LysR family regulator</fullName>
    </submittedName>
</protein>
<dbReference type="Pfam" id="PF00126">
    <property type="entry name" value="HTH_1"/>
    <property type="match status" value="1"/>
</dbReference>
<dbReference type="OrthoDB" id="3636008at2"/>
<comment type="caution">
    <text evidence="6">The sequence shown here is derived from an EMBL/GenBank/DDBJ whole genome shotgun (WGS) entry which is preliminary data.</text>
</comment>
<evidence type="ECO:0000313" key="7">
    <source>
        <dbReference type="Proteomes" id="UP000276232"/>
    </source>
</evidence>
<dbReference type="GO" id="GO:0003677">
    <property type="term" value="F:DNA binding"/>
    <property type="evidence" value="ECO:0007669"/>
    <property type="project" value="UniProtKB-KW"/>
</dbReference>
<name>A0A3N1HTF6_9ACTN</name>
<keyword evidence="7" id="KW-1185">Reference proteome</keyword>
<dbReference type="PROSITE" id="PS50931">
    <property type="entry name" value="HTH_LYSR"/>
    <property type="match status" value="1"/>
</dbReference>
<dbReference type="Proteomes" id="UP000276232">
    <property type="component" value="Unassembled WGS sequence"/>
</dbReference>
<reference evidence="6 7" key="1">
    <citation type="journal article" date="2015" name="Stand. Genomic Sci.">
        <title>Genomic Encyclopedia of Bacterial and Archaeal Type Strains, Phase III: the genomes of soil and plant-associated and newly described type strains.</title>
        <authorList>
            <person name="Whitman W.B."/>
            <person name="Woyke T."/>
            <person name="Klenk H.P."/>
            <person name="Zhou Y."/>
            <person name="Lilburn T.G."/>
            <person name="Beck B.J."/>
            <person name="De Vos P."/>
            <person name="Vandamme P."/>
            <person name="Eisen J.A."/>
            <person name="Garrity G."/>
            <person name="Hugenholtz P."/>
            <person name="Kyrpides N.C."/>
        </authorList>
    </citation>
    <scope>NUCLEOTIDE SEQUENCE [LARGE SCALE GENOMIC DNA]</scope>
    <source>
        <strain evidence="6 7">CECT 7306</strain>
    </source>
</reference>
<dbReference type="InterPro" id="IPR000847">
    <property type="entry name" value="LysR_HTH_N"/>
</dbReference>
<dbReference type="SUPFAM" id="SSF46785">
    <property type="entry name" value="Winged helix' DNA-binding domain"/>
    <property type="match status" value="1"/>
</dbReference>
<dbReference type="SUPFAM" id="SSF53850">
    <property type="entry name" value="Periplasmic binding protein-like II"/>
    <property type="match status" value="1"/>
</dbReference>
<keyword evidence="4" id="KW-0804">Transcription</keyword>
<dbReference type="GO" id="GO:0003700">
    <property type="term" value="F:DNA-binding transcription factor activity"/>
    <property type="evidence" value="ECO:0007669"/>
    <property type="project" value="InterPro"/>
</dbReference>
<dbReference type="InParanoid" id="A0A3N1HTF6"/>
<dbReference type="FunCoup" id="A0A3N1HTF6">
    <property type="interactions" value="13"/>
</dbReference>
<dbReference type="Gene3D" id="1.10.10.10">
    <property type="entry name" value="Winged helix-like DNA-binding domain superfamily/Winged helix DNA-binding domain"/>
    <property type="match status" value="1"/>
</dbReference>
<organism evidence="6 7">
    <name type="scientific">Pseudokineococcus lusitanus</name>
    <dbReference type="NCBI Taxonomy" id="763993"/>
    <lineage>
        <taxon>Bacteria</taxon>
        <taxon>Bacillati</taxon>
        <taxon>Actinomycetota</taxon>
        <taxon>Actinomycetes</taxon>
        <taxon>Kineosporiales</taxon>
        <taxon>Kineosporiaceae</taxon>
        <taxon>Pseudokineococcus</taxon>
    </lineage>
</organism>
<dbReference type="Gene3D" id="3.40.190.290">
    <property type="match status" value="1"/>
</dbReference>
<comment type="similarity">
    <text evidence="1">Belongs to the LysR transcriptional regulatory family.</text>
</comment>
<accession>A0A3N1HTF6</accession>
<evidence type="ECO:0000256" key="4">
    <source>
        <dbReference type="ARBA" id="ARBA00023163"/>
    </source>
</evidence>
<dbReference type="InterPro" id="IPR050950">
    <property type="entry name" value="HTH-type_LysR_regulators"/>
</dbReference>
<evidence type="ECO:0000259" key="5">
    <source>
        <dbReference type="PROSITE" id="PS50931"/>
    </source>
</evidence>
<dbReference type="GO" id="GO:0005829">
    <property type="term" value="C:cytosol"/>
    <property type="evidence" value="ECO:0007669"/>
    <property type="project" value="TreeGrafter"/>
</dbReference>
<dbReference type="InterPro" id="IPR036390">
    <property type="entry name" value="WH_DNA-bd_sf"/>
</dbReference>
<dbReference type="InterPro" id="IPR005119">
    <property type="entry name" value="LysR_subst-bd"/>
</dbReference>
<keyword evidence="2" id="KW-0805">Transcription regulation</keyword>
<dbReference type="AlphaFoldDB" id="A0A3N1HTF6"/>
<keyword evidence="3 6" id="KW-0238">DNA-binding</keyword>
<dbReference type="EMBL" id="RJKN01000001">
    <property type="protein sequence ID" value="ROP45808.1"/>
    <property type="molecule type" value="Genomic_DNA"/>
</dbReference>
<dbReference type="InterPro" id="IPR036388">
    <property type="entry name" value="WH-like_DNA-bd_sf"/>
</dbReference>
<evidence type="ECO:0000256" key="2">
    <source>
        <dbReference type="ARBA" id="ARBA00023015"/>
    </source>
</evidence>
<dbReference type="PANTHER" id="PTHR30419">
    <property type="entry name" value="HTH-TYPE TRANSCRIPTIONAL REGULATOR YBHD"/>
    <property type="match status" value="1"/>
</dbReference>
<proteinExistence type="inferred from homology"/>
<evidence type="ECO:0000256" key="1">
    <source>
        <dbReference type="ARBA" id="ARBA00009437"/>
    </source>
</evidence>
<dbReference type="RefSeq" id="WP_123378506.1">
    <property type="nucleotide sequence ID" value="NZ_RJKN01000001.1"/>
</dbReference>
<evidence type="ECO:0000313" key="6">
    <source>
        <dbReference type="EMBL" id="ROP45808.1"/>
    </source>
</evidence>
<gene>
    <name evidence="6" type="ORF">EDC03_0417</name>
</gene>
<dbReference type="CDD" id="cd05466">
    <property type="entry name" value="PBP2_LTTR_substrate"/>
    <property type="match status" value="1"/>
</dbReference>
<dbReference type="PRINTS" id="PR00039">
    <property type="entry name" value="HTHLYSR"/>
</dbReference>